<comment type="caution">
    <text evidence="1">The sequence shown here is derived from an EMBL/GenBank/DDBJ whole genome shotgun (WGS) entry which is preliminary data.</text>
</comment>
<dbReference type="VEuPathDB" id="FungiDB:RhiirA1_536415"/>
<gene>
    <name evidence="1" type="ORF">RhiirA1_536415</name>
</gene>
<proteinExistence type="predicted"/>
<sequence length="107" mass="12881">MQELYPVTSNKRFFTIMENIVAPIRRNSLINAYADKKLNKNQVEFFDKYQEETILKDEYSSANCLMTKFRKQKRLNQISKVKRMFSKMEFKKNGEVLVKYKVNKILQ</sequence>
<organism evidence="1 2">
    <name type="scientific">Rhizophagus irregularis</name>
    <dbReference type="NCBI Taxonomy" id="588596"/>
    <lineage>
        <taxon>Eukaryota</taxon>
        <taxon>Fungi</taxon>
        <taxon>Fungi incertae sedis</taxon>
        <taxon>Mucoromycota</taxon>
        <taxon>Glomeromycotina</taxon>
        <taxon>Glomeromycetes</taxon>
        <taxon>Glomerales</taxon>
        <taxon>Glomeraceae</taxon>
        <taxon>Rhizophagus</taxon>
    </lineage>
</organism>
<reference evidence="1 2" key="2">
    <citation type="submission" date="2017-10" db="EMBL/GenBank/DDBJ databases">
        <title>Genome analyses suggest a sexual origin of heterokaryosis in a supposedly ancient asexual fungus.</title>
        <authorList>
            <person name="Corradi N."/>
            <person name="Sedzielewska K."/>
            <person name="Noel J."/>
            <person name="Charron P."/>
            <person name="Farinelli L."/>
            <person name="Marton T."/>
            <person name="Kruger M."/>
            <person name="Pelin A."/>
            <person name="Brachmann A."/>
            <person name="Corradi N."/>
        </authorList>
    </citation>
    <scope>NUCLEOTIDE SEQUENCE [LARGE SCALE GENOMIC DNA]</scope>
    <source>
        <strain evidence="1 2">A1</strain>
    </source>
</reference>
<accession>A0A2N0RPV0</accession>
<dbReference type="EMBL" id="LLXH01000552">
    <property type="protein sequence ID" value="PKC65323.1"/>
    <property type="molecule type" value="Genomic_DNA"/>
</dbReference>
<evidence type="ECO:0000313" key="1">
    <source>
        <dbReference type="EMBL" id="PKC65323.1"/>
    </source>
</evidence>
<dbReference type="AlphaFoldDB" id="A0A2N0RPV0"/>
<name>A0A2N0RPV0_9GLOM</name>
<reference evidence="1 2" key="1">
    <citation type="submission" date="2017-10" db="EMBL/GenBank/DDBJ databases">
        <title>Extensive intraspecific genome diversity in a model arbuscular mycorrhizal fungus.</title>
        <authorList>
            <person name="Chen E.C.H."/>
            <person name="Morin E."/>
            <person name="Baudet D."/>
            <person name="Noel J."/>
            <person name="Ndikumana S."/>
            <person name="Charron P."/>
            <person name="St-Onge C."/>
            <person name="Giorgi J."/>
            <person name="Grigoriev I.V."/>
            <person name="Roux C."/>
            <person name="Martin F.M."/>
            <person name="Corradi N."/>
        </authorList>
    </citation>
    <scope>NUCLEOTIDE SEQUENCE [LARGE SCALE GENOMIC DNA]</scope>
    <source>
        <strain evidence="1 2">A1</strain>
    </source>
</reference>
<protein>
    <submittedName>
        <fullName evidence="1">Uncharacterized protein</fullName>
    </submittedName>
</protein>
<dbReference type="Proteomes" id="UP000232688">
    <property type="component" value="Unassembled WGS sequence"/>
</dbReference>
<evidence type="ECO:0000313" key="2">
    <source>
        <dbReference type="Proteomes" id="UP000232688"/>
    </source>
</evidence>